<organism evidence="1 2">
    <name type="scientific">Saccharophagus degradans</name>
    <dbReference type="NCBI Taxonomy" id="86304"/>
    <lineage>
        <taxon>Bacteria</taxon>
        <taxon>Pseudomonadati</taxon>
        <taxon>Pseudomonadota</taxon>
        <taxon>Gammaproteobacteria</taxon>
        <taxon>Cellvibrionales</taxon>
        <taxon>Cellvibrionaceae</taxon>
        <taxon>Saccharophagus</taxon>
    </lineage>
</organism>
<dbReference type="InterPro" id="IPR036737">
    <property type="entry name" value="OmpA-like_sf"/>
</dbReference>
<protein>
    <submittedName>
        <fullName evidence="1">DUF4892 domain-containing protein</fullName>
    </submittedName>
</protein>
<proteinExistence type="predicted"/>
<accession>A0AAW7X0U5</accession>
<dbReference type="Pfam" id="PF16234">
    <property type="entry name" value="DUF4892"/>
    <property type="match status" value="1"/>
</dbReference>
<gene>
    <name evidence="1" type="ORF">Q4521_01245</name>
</gene>
<name>A0AAW7X0U5_9GAMM</name>
<dbReference type="RefSeq" id="WP_303490305.1">
    <property type="nucleotide sequence ID" value="NZ_JAUOPB010000001.1"/>
</dbReference>
<dbReference type="Proteomes" id="UP001169760">
    <property type="component" value="Unassembled WGS sequence"/>
</dbReference>
<evidence type="ECO:0000313" key="2">
    <source>
        <dbReference type="Proteomes" id="UP001169760"/>
    </source>
</evidence>
<sequence length="291" mass="32180">MNKFIVLIVLLVPSIVLARPLSDVYADGKVVFESVEKDSNYQLALGVLKKVNAEWITEKERTVFGTVFRTTTELEPHSSEVVALKRLEENAKLQSGHLIFACDGLDCGSSNAWANTRFEIKQLYGMDQSQSYRVWEFASDEGHYIGVGYTVRRGNKRVYAQVDVIAVSNNVDYVPMVSTAKAILTSLDQQGYFVFRGYRLEGGALTLDAQHIEPIVKAMRSKPLLKLKVVGHDYLAGEESEREARSIKYAQQLIDALIAAGAKSNRLTAHGVGGLAPQGMEGKVRIVLIAQ</sequence>
<dbReference type="SUPFAM" id="SSF103088">
    <property type="entry name" value="OmpA-like"/>
    <property type="match status" value="1"/>
</dbReference>
<evidence type="ECO:0000313" key="1">
    <source>
        <dbReference type="EMBL" id="MDO6421090.1"/>
    </source>
</evidence>
<dbReference type="AlphaFoldDB" id="A0AAW7X0U5"/>
<dbReference type="EMBL" id="JAUOPB010000001">
    <property type="protein sequence ID" value="MDO6421090.1"/>
    <property type="molecule type" value="Genomic_DNA"/>
</dbReference>
<dbReference type="Gene3D" id="3.30.1330.60">
    <property type="entry name" value="OmpA-like domain"/>
    <property type="match status" value="1"/>
</dbReference>
<reference evidence="1" key="1">
    <citation type="submission" date="2023-07" db="EMBL/GenBank/DDBJ databases">
        <title>Genome content predicts the carbon catabolic preferences of heterotrophic bacteria.</title>
        <authorList>
            <person name="Gralka M."/>
        </authorList>
    </citation>
    <scope>NUCLEOTIDE SEQUENCE</scope>
    <source>
        <strain evidence="1">I3M17_2</strain>
    </source>
</reference>
<dbReference type="InterPro" id="IPR032608">
    <property type="entry name" value="DUF4892"/>
</dbReference>
<comment type="caution">
    <text evidence="1">The sequence shown here is derived from an EMBL/GenBank/DDBJ whole genome shotgun (WGS) entry which is preliminary data.</text>
</comment>